<dbReference type="InterPro" id="IPR029787">
    <property type="entry name" value="Nucleotide_cyclase"/>
</dbReference>
<dbReference type="PROSITE" id="PS50113">
    <property type="entry name" value="PAC"/>
    <property type="match status" value="4"/>
</dbReference>
<dbReference type="PROSITE" id="PS50883">
    <property type="entry name" value="EAL"/>
    <property type="match status" value="1"/>
</dbReference>
<organism evidence="7 8">
    <name type="scientific">Shewanella holmiensis</name>
    <dbReference type="NCBI Taxonomy" id="2952222"/>
    <lineage>
        <taxon>Bacteria</taxon>
        <taxon>Pseudomonadati</taxon>
        <taxon>Pseudomonadota</taxon>
        <taxon>Gammaproteobacteria</taxon>
        <taxon>Alteromonadales</taxon>
        <taxon>Shewanellaceae</taxon>
        <taxon>Shewanella</taxon>
    </lineage>
</organism>
<proteinExistence type="predicted"/>
<dbReference type="SMART" id="SM00267">
    <property type="entry name" value="GGDEF"/>
    <property type="match status" value="1"/>
</dbReference>
<dbReference type="NCBIfam" id="TIGR00254">
    <property type="entry name" value="GGDEF"/>
    <property type="match status" value="1"/>
</dbReference>
<dbReference type="CDD" id="cd01949">
    <property type="entry name" value="GGDEF"/>
    <property type="match status" value="1"/>
</dbReference>
<dbReference type="RefSeq" id="WP_261297989.1">
    <property type="nucleotide sequence ID" value="NZ_JAMTCD010000007.1"/>
</dbReference>
<dbReference type="InterPro" id="IPR000014">
    <property type="entry name" value="PAS"/>
</dbReference>
<dbReference type="SMART" id="SM00052">
    <property type="entry name" value="EAL"/>
    <property type="match status" value="1"/>
</dbReference>
<accession>A0A9X2WLX5</accession>
<dbReference type="FunFam" id="3.30.70.270:FF:000001">
    <property type="entry name" value="Diguanylate cyclase domain protein"/>
    <property type="match status" value="1"/>
</dbReference>
<dbReference type="SUPFAM" id="SSF55073">
    <property type="entry name" value="Nucleotide cyclase"/>
    <property type="match status" value="1"/>
</dbReference>
<feature type="domain" description="PAC" evidence="4">
    <location>
        <begin position="477"/>
        <end position="530"/>
    </location>
</feature>
<evidence type="ECO:0000259" key="3">
    <source>
        <dbReference type="PROSITE" id="PS50112"/>
    </source>
</evidence>
<dbReference type="PROSITE" id="PS50887">
    <property type="entry name" value="GGDEF"/>
    <property type="match status" value="1"/>
</dbReference>
<evidence type="ECO:0000256" key="1">
    <source>
        <dbReference type="ARBA" id="ARBA00001946"/>
    </source>
</evidence>
<feature type="domain" description="EAL" evidence="5">
    <location>
        <begin position="826"/>
        <end position="1080"/>
    </location>
</feature>
<feature type="domain" description="PAS" evidence="3">
    <location>
        <begin position="527"/>
        <end position="572"/>
    </location>
</feature>
<feature type="domain" description="PAS" evidence="3">
    <location>
        <begin position="266"/>
        <end position="321"/>
    </location>
</feature>
<dbReference type="PROSITE" id="PS50112">
    <property type="entry name" value="PAS"/>
    <property type="match status" value="3"/>
</dbReference>
<dbReference type="Gene3D" id="3.30.70.270">
    <property type="match status" value="1"/>
</dbReference>
<dbReference type="InterPro" id="IPR043128">
    <property type="entry name" value="Rev_trsase/Diguanyl_cyclase"/>
</dbReference>
<reference evidence="7" key="1">
    <citation type="journal article" date="2023" name="Int. J. Syst. Evol. Microbiol.">
        <title>&lt;i&gt;Shewanella septentrionalis&lt;/i&gt; sp. nov. and &lt;i&gt;Shewanella holmiensis&lt;/i&gt; sp. nov., isolated from Baltic Sea water and sediments.</title>
        <authorList>
            <person name="Martin-Rodriguez A.J."/>
            <person name="Thorell K."/>
            <person name="Joffre E."/>
            <person name="Jensie-Markopoulos S."/>
            <person name="Moore E.R.B."/>
            <person name="Sjoling A."/>
        </authorList>
    </citation>
    <scope>NUCLEOTIDE SEQUENCE</scope>
    <source>
        <strain evidence="7">SP1S2-7</strain>
    </source>
</reference>
<dbReference type="InterPro" id="IPR001610">
    <property type="entry name" value="PAC"/>
</dbReference>
<dbReference type="GO" id="GO:0006355">
    <property type="term" value="P:regulation of DNA-templated transcription"/>
    <property type="evidence" value="ECO:0007669"/>
    <property type="project" value="InterPro"/>
</dbReference>
<dbReference type="SMART" id="SM00091">
    <property type="entry name" value="PAS"/>
    <property type="match status" value="4"/>
</dbReference>
<evidence type="ECO:0000259" key="5">
    <source>
        <dbReference type="PROSITE" id="PS50883"/>
    </source>
</evidence>
<dbReference type="AlphaFoldDB" id="A0A9X2WLX5"/>
<name>A0A9X2WLX5_9GAMM</name>
<feature type="domain" description="PAC" evidence="4">
    <location>
        <begin position="600"/>
        <end position="652"/>
    </location>
</feature>
<dbReference type="NCBIfam" id="TIGR00229">
    <property type="entry name" value="sensory_box"/>
    <property type="match status" value="4"/>
</dbReference>
<dbReference type="Pfam" id="PF00989">
    <property type="entry name" value="PAS"/>
    <property type="match status" value="1"/>
</dbReference>
<keyword evidence="8" id="KW-1185">Reference proteome</keyword>
<comment type="cofactor">
    <cofactor evidence="1">
        <name>Mg(2+)</name>
        <dbReference type="ChEBI" id="CHEBI:18420"/>
    </cofactor>
</comment>
<dbReference type="Proteomes" id="UP001155546">
    <property type="component" value="Unassembled WGS sequence"/>
</dbReference>
<dbReference type="CDD" id="cd00130">
    <property type="entry name" value="PAS"/>
    <property type="match status" value="4"/>
</dbReference>
<dbReference type="SMART" id="SM00086">
    <property type="entry name" value="PAC"/>
    <property type="match status" value="4"/>
</dbReference>
<dbReference type="GO" id="GO:0003824">
    <property type="term" value="F:catalytic activity"/>
    <property type="evidence" value="ECO:0007669"/>
    <property type="project" value="UniProtKB-ARBA"/>
</dbReference>
<feature type="transmembrane region" description="Helical" evidence="2">
    <location>
        <begin position="41"/>
        <end position="71"/>
    </location>
</feature>
<gene>
    <name evidence="7" type="ORF">NE535_07255</name>
</gene>
<evidence type="ECO:0000259" key="6">
    <source>
        <dbReference type="PROSITE" id="PS50887"/>
    </source>
</evidence>
<dbReference type="InterPro" id="IPR000700">
    <property type="entry name" value="PAS-assoc_C"/>
</dbReference>
<feature type="domain" description="PAC" evidence="4">
    <location>
        <begin position="337"/>
        <end position="392"/>
    </location>
</feature>
<dbReference type="SUPFAM" id="SSF55785">
    <property type="entry name" value="PYP-like sensor domain (PAS domain)"/>
    <property type="match status" value="4"/>
</dbReference>
<keyword evidence="2" id="KW-0472">Membrane</keyword>
<keyword evidence="2" id="KW-0812">Transmembrane</keyword>
<feature type="domain" description="PAS" evidence="3">
    <location>
        <begin position="139"/>
        <end position="197"/>
    </location>
</feature>
<dbReference type="InterPro" id="IPR001633">
    <property type="entry name" value="EAL_dom"/>
</dbReference>
<comment type="caution">
    <text evidence="7">The sequence shown here is derived from an EMBL/GenBank/DDBJ whole genome shotgun (WGS) entry which is preliminary data.</text>
</comment>
<feature type="transmembrane region" description="Helical" evidence="2">
    <location>
        <begin position="12"/>
        <end position="29"/>
    </location>
</feature>
<feature type="domain" description="PAC" evidence="4">
    <location>
        <begin position="213"/>
        <end position="265"/>
    </location>
</feature>
<evidence type="ECO:0000259" key="4">
    <source>
        <dbReference type="PROSITE" id="PS50113"/>
    </source>
</evidence>
<dbReference type="SUPFAM" id="SSF141868">
    <property type="entry name" value="EAL domain-like"/>
    <property type="match status" value="1"/>
</dbReference>
<dbReference type="InterPro" id="IPR052155">
    <property type="entry name" value="Biofilm_reg_signaling"/>
</dbReference>
<dbReference type="Gene3D" id="3.20.20.450">
    <property type="entry name" value="EAL domain"/>
    <property type="match status" value="1"/>
</dbReference>
<dbReference type="InterPro" id="IPR013767">
    <property type="entry name" value="PAS_fold"/>
</dbReference>
<evidence type="ECO:0000313" key="8">
    <source>
        <dbReference type="Proteomes" id="UP001155546"/>
    </source>
</evidence>
<dbReference type="Pfam" id="PF00990">
    <property type="entry name" value="GGDEF"/>
    <property type="match status" value="1"/>
</dbReference>
<dbReference type="EMBL" id="JAMTCD010000007">
    <property type="protein sequence ID" value="MCT7941594.1"/>
    <property type="molecule type" value="Genomic_DNA"/>
</dbReference>
<keyword evidence="2" id="KW-1133">Transmembrane helix</keyword>
<dbReference type="Pfam" id="PF08447">
    <property type="entry name" value="PAS_3"/>
    <property type="match status" value="1"/>
</dbReference>
<dbReference type="InterPro" id="IPR035919">
    <property type="entry name" value="EAL_sf"/>
</dbReference>
<evidence type="ECO:0000313" key="7">
    <source>
        <dbReference type="EMBL" id="MCT7941594.1"/>
    </source>
</evidence>
<dbReference type="InterPro" id="IPR035965">
    <property type="entry name" value="PAS-like_dom_sf"/>
</dbReference>
<dbReference type="CDD" id="cd01948">
    <property type="entry name" value="EAL"/>
    <property type="match status" value="1"/>
</dbReference>
<feature type="domain" description="GGDEF" evidence="6">
    <location>
        <begin position="684"/>
        <end position="817"/>
    </location>
</feature>
<dbReference type="Gene3D" id="3.30.450.20">
    <property type="entry name" value="PAS domain"/>
    <property type="match status" value="4"/>
</dbReference>
<protein>
    <submittedName>
        <fullName evidence="7">PAS domain S-box protein</fullName>
    </submittedName>
</protein>
<dbReference type="Pfam" id="PF00563">
    <property type="entry name" value="EAL"/>
    <property type="match status" value="1"/>
</dbReference>
<sequence>MKIETSQFITSMSYWVLTILWLVIVGIYLQKIKQLKAIKGVLGGTITVLLMILTIDAIRTIIESVYFGLYFNSMYGLLPNSIHELLSQPNLLILPKTINIAAGLLVIWLLINHWIPRELREREESLRILNEAKISSLNNEKLFTSIFNCVSDGCVFVDPQGCIISINQGLEKLLGYRKQELVGQNVLIIYASNEEYEQHGHRYFNPEAEETLESCEANYKRKDGSIVIAETSRVIIKDVDNKIQGYMGLFRDITERKNIAFKLQASKQKLTHHIQNTLLGYICWDKNSNCIDMNKSAEKIFGYSLEEVKGNSLLDLLVPEDIRVNIKTNCQSQFKSNKTSVSINKNLTKDGRTIICEWHNTPDLDTEGNVVGMTSLIQDVTENRLNQIALHEAEKKFREQSQRYAEVLWAANLGTWEWNIHTGDFVLNERWCEMLGFTLEELKPITIDTWKNLLHPDDTLKTNELVHLCFINEIETYESEFRMRHKDGHWVWILDRGRVVEWTIDGEPVRMSGTHQDITAKKKADEDVKLAASVFTYAKEGIIITDSSGTIIDANEAFTTVTGYTFDEVINQHPRILQSGRHTSKFYKNMWTTLHEKGFWTGEIWNKRKNGDIYPEMLTISAVIDSLGKVKNYIGLFNDISAIKEYQTRLERIAHFDTLTNLPNRTLLADRLTQSMSRCQRQKTLIGVAFLDLDKFKIVNDTHGHDVGDQLLILISTRMKKALRDEDTLARIGGDEFVVIMENITTVSDCEPILNRLLEAASEAVVINGIKLEVSTSIGVSIYPKDGLDADQLIRNADQAMYIAKQHGKNRFHLFDNEQNIAIVLKHEKLKQIRHALDQSKFRLFYQPKVNMQTGNIIGVEALIRWQSSERGIIGPNEFLPLIENNELIIEIGEWVIKTALQQIKVWKTMGLNIPVSVNISALQLQSNDFPARLSALLSQFPEVPPTDLELEVLETSALGDLLKISETMQNCIKLGVNFALDDFGTGYSSLSYLRRLPASVIKIDQTFVRDMLIDPEDLAIIESVVLLAKSFKRDVIAEGVETIDHGIALLELGCVFAQGYAIAKPMPAEEIPHWIESWQPEVSWQQYSNKN</sequence>
<evidence type="ECO:0000256" key="2">
    <source>
        <dbReference type="SAM" id="Phobius"/>
    </source>
</evidence>
<dbReference type="PANTHER" id="PTHR44757">
    <property type="entry name" value="DIGUANYLATE CYCLASE DGCP"/>
    <property type="match status" value="1"/>
</dbReference>
<dbReference type="Pfam" id="PF13426">
    <property type="entry name" value="PAS_9"/>
    <property type="match status" value="2"/>
</dbReference>
<dbReference type="PANTHER" id="PTHR44757:SF2">
    <property type="entry name" value="BIOFILM ARCHITECTURE MAINTENANCE PROTEIN MBAA"/>
    <property type="match status" value="1"/>
</dbReference>
<dbReference type="InterPro" id="IPR013655">
    <property type="entry name" value="PAS_fold_3"/>
</dbReference>
<dbReference type="InterPro" id="IPR000160">
    <property type="entry name" value="GGDEF_dom"/>
</dbReference>